<dbReference type="RefSeq" id="WP_330136150.1">
    <property type="nucleotide sequence ID" value="NZ_JAUTXY010000015.1"/>
</dbReference>
<dbReference type="Pfam" id="PF13460">
    <property type="entry name" value="NAD_binding_10"/>
    <property type="match status" value="1"/>
</dbReference>
<name>A0ABU7LHE2_9NOCA</name>
<evidence type="ECO:0000259" key="1">
    <source>
        <dbReference type="Pfam" id="PF13460"/>
    </source>
</evidence>
<dbReference type="EMBL" id="JAUTXY010000015">
    <property type="protein sequence ID" value="MEE2060978.1"/>
    <property type="molecule type" value="Genomic_DNA"/>
</dbReference>
<reference evidence="2 3" key="1">
    <citation type="submission" date="2023-07" db="EMBL/GenBank/DDBJ databases">
        <authorList>
            <person name="Girao M."/>
            <person name="Carvalho M.F."/>
        </authorList>
    </citation>
    <scope>NUCLEOTIDE SEQUENCE [LARGE SCALE GENOMIC DNA]</scope>
    <source>
        <strain evidence="2 3">YIM65754</strain>
    </source>
</reference>
<dbReference type="PANTHER" id="PTHR12126">
    <property type="entry name" value="NADH-UBIQUINONE OXIDOREDUCTASE 39 KDA SUBUNIT-RELATED"/>
    <property type="match status" value="1"/>
</dbReference>
<gene>
    <name evidence="2" type="ORF">Q7514_25985</name>
</gene>
<dbReference type="Proteomes" id="UP001336020">
    <property type="component" value="Unassembled WGS sequence"/>
</dbReference>
<accession>A0ABU7LHE2</accession>
<evidence type="ECO:0000313" key="2">
    <source>
        <dbReference type="EMBL" id="MEE2060978.1"/>
    </source>
</evidence>
<dbReference type="PANTHER" id="PTHR12126:SF11">
    <property type="entry name" value="NADH DEHYDROGENASE [UBIQUINONE] 1 ALPHA SUBCOMPLEX SUBUNIT 9, MITOCHONDRIAL"/>
    <property type="match status" value="1"/>
</dbReference>
<evidence type="ECO:0000313" key="3">
    <source>
        <dbReference type="Proteomes" id="UP001336020"/>
    </source>
</evidence>
<comment type="caution">
    <text evidence="2">The sequence shown here is derived from an EMBL/GenBank/DDBJ whole genome shotgun (WGS) entry which is preliminary data.</text>
</comment>
<proteinExistence type="predicted"/>
<sequence>MNATSPIVVTGGTGTVGHHVVERLLGVGHQVRVVSRHDRSGDTRSALEWAVADLVRDDGIERALTGADTVVHCATGYSRRADVRAARHLFSAARVAGIEHVVLISIVGVDRIPFGYYTGKVEVEHLLERSGLGYSILRSTQFHELVAGLFTRQRRLPVLLTPDIRIQPIAAAEVADELARLAAAPPAGRVPEVGGPDIIDARDLARTYAASIGARKRIWPIRLPGRAFAAFRAGNNLTPERAVGVRTFREYLTLRP</sequence>
<feature type="domain" description="NAD(P)-binding" evidence="1">
    <location>
        <begin position="11"/>
        <end position="144"/>
    </location>
</feature>
<dbReference type="InterPro" id="IPR016040">
    <property type="entry name" value="NAD(P)-bd_dom"/>
</dbReference>
<protein>
    <submittedName>
        <fullName evidence="2">NAD(P)H-binding protein</fullName>
    </submittedName>
</protein>
<keyword evidence="3" id="KW-1185">Reference proteome</keyword>
<dbReference type="InterPro" id="IPR051207">
    <property type="entry name" value="ComplexI_NDUFA9_subunit"/>
</dbReference>
<dbReference type="SUPFAM" id="SSF51735">
    <property type="entry name" value="NAD(P)-binding Rossmann-fold domains"/>
    <property type="match status" value="1"/>
</dbReference>
<dbReference type="Gene3D" id="3.40.50.720">
    <property type="entry name" value="NAD(P)-binding Rossmann-like Domain"/>
    <property type="match status" value="1"/>
</dbReference>
<dbReference type="InterPro" id="IPR036291">
    <property type="entry name" value="NAD(P)-bd_dom_sf"/>
</dbReference>
<organism evidence="2 3">
    <name type="scientific">Rhodococcus artemisiae</name>
    <dbReference type="NCBI Taxonomy" id="714159"/>
    <lineage>
        <taxon>Bacteria</taxon>
        <taxon>Bacillati</taxon>
        <taxon>Actinomycetota</taxon>
        <taxon>Actinomycetes</taxon>
        <taxon>Mycobacteriales</taxon>
        <taxon>Nocardiaceae</taxon>
        <taxon>Rhodococcus</taxon>
    </lineage>
</organism>